<organism evidence="6 7">
    <name type="scientific">Prymnesium parvum</name>
    <name type="common">Toxic golden alga</name>
    <dbReference type="NCBI Taxonomy" id="97485"/>
    <lineage>
        <taxon>Eukaryota</taxon>
        <taxon>Haptista</taxon>
        <taxon>Haptophyta</taxon>
        <taxon>Prymnesiophyceae</taxon>
        <taxon>Prymnesiales</taxon>
        <taxon>Prymnesiaceae</taxon>
        <taxon>Prymnesium</taxon>
    </lineage>
</organism>
<gene>
    <name evidence="6" type="ORF">AB1Y20_018683</name>
</gene>
<dbReference type="PRINTS" id="PR00081">
    <property type="entry name" value="GDHRDH"/>
</dbReference>
<accession>A0AB34JSH3</accession>
<dbReference type="PANTHER" id="PTHR44196">
    <property type="entry name" value="DEHYDROGENASE/REDUCTASE SDR FAMILY MEMBER 7B"/>
    <property type="match status" value="1"/>
</dbReference>
<evidence type="ECO:0000256" key="1">
    <source>
        <dbReference type="ARBA" id="ARBA00006484"/>
    </source>
</evidence>
<dbReference type="GO" id="GO:0016020">
    <property type="term" value="C:membrane"/>
    <property type="evidence" value="ECO:0007669"/>
    <property type="project" value="TreeGrafter"/>
</dbReference>
<evidence type="ECO:0000313" key="7">
    <source>
        <dbReference type="Proteomes" id="UP001515480"/>
    </source>
</evidence>
<proteinExistence type="inferred from homology"/>
<dbReference type="PANTHER" id="PTHR44196:SF1">
    <property type="entry name" value="DEHYDROGENASE_REDUCTASE SDR FAMILY MEMBER 7B"/>
    <property type="match status" value="1"/>
</dbReference>
<sequence>MWWLACLQGAAALGSPPPADARAASPASSRFWRGKRVFLAGASSGLGEAVAEELSARGASLVIGARRTEALARVAAACAARSGGDPPRVLGLDVCAPRAELEAKACEAAALLGGGVDVLCYCAGRGQRTRAAETSAEAHALLMATNFEGAVTLSRAVLPAMLERGEGHLCVVSSVQGFFGQPGRTSYAASKAAMIGYFDGLRAEVASSGVRVTVVSPGYIATDHAASAVGSDGTADENSKKGMLPGVLAERIADAVERGEPELIASQLDGRVAIWLRVLWPSVLFKLMEKKSS</sequence>
<comment type="caution">
    <text evidence="6">The sequence shown here is derived from an EMBL/GenBank/DDBJ whole genome shotgun (WGS) entry which is preliminary data.</text>
</comment>
<evidence type="ECO:0000259" key="5">
    <source>
        <dbReference type="SMART" id="SM00822"/>
    </source>
</evidence>
<reference evidence="6 7" key="1">
    <citation type="journal article" date="2024" name="Science">
        <title>Giant polyketide synthase enzymes in the biosynthesis of giant marine polyether toxins.</title>
        <authorList>
            <person name="Fallon T.R."/>
            <person name="Shende V.V."/>
            <person name="Wierzbicki I.H."/>
            <person name="Pendleton A.L."/>
            <person name="Watervoot N.F."/>
            <person name="Auber R.P."/>
            <person name="Gonzalez D.J."/>
            <person name="Wisecaver J.H."/>
            <person name="Moore B.S."/>
        </authorList>
    </citation>
    <scope>NUCLEOTIDE SEQUENCE [LARGE SCALE GENOMIC DNA]</scope>
    <source>
        <strain evidence="6 7">12B1</strain>
    </source>
</reference>
<dbReference type="PROSITE" id="PS00061">
    <property type="entry name" value="ADH_SHORT"/>
    <property type="match status" value="1"/>
</dbReference>
<comment type="function">
    <text evidence="3">Putative oxidoreductase.</text>
</comment>
<keyword evidence="2" id="KW-0560">Oxidoreductase</keyword>
<dbReference type="InterPro" id="IPR002347">
    <property type="entry name" value="SDR_fam"/>
</dbReference>
<dbReference type="Pfam" id="PF00106">
    <property type="entry name" value="adh_short"/>
    <property type="match status" value="1"/>
</dbReference>
<feature type="signal peptide" evidence="4">
    <location>
        <begin position="1"/>
        <end position="21"/>
    </location>
</feature>
<feature type="chain" id="PRO_5044346574" description="Ketoreductase domain-containing protein" evidence="4">
    <location>
        <begin position="22"/>
        <end position="293"/>
    </location>
</feature>
<evidence type="ECO:0000256" key="4">
    <source>
        <dbReference type="SAM" id="SignalP"/>
    </source>
</evidence>
<evidence type="ECO:0000256" key="2">
    <source>
        <dbReference type="ARBA" id="ARBA00023002"/>
    </source>
</evidence>
<dbReference type="InterPro" id="IPR057326">
    <property type="entry name" value="KR_dom"/>
</dbReference>
<dbReference type="Proteomes" id="UP001515480">
    <property type="component" value="Unassembled WGS sequence"/>
</dbReference>
<evidence type="ECO:0000256" key="3">
    <source>
        <dbReference type="ARBA" id="ARBA00037096"/>
    </source>
</evidence>
<comment type="similarity">
    <text evidence="1">Belongs to the short-chain dehydrogenases/reductases (SDR) family.</text>
</comment>
<dbReference type="AlphaFoldDB" id="A0AB34JSH3"/>
<name>A0AB34JSH3_PRYPA</name>
<keyword evidence="7" id="KW-1185">Reference proteome</keyword>
<keyword evidence="4" id="KW-0732">Signal</keyword>
<dbReference type="GO" id="GO:0016491">
    <property type="term" value="F:oxidoreductase activity"/>
    <property type="evidence" value="ECO:0007669"/>
    <property type="project" value="UniProtKB-KW"/>
</dbReference>
<dbReference type="InterPro" id="IPR020904">
    <property type="entry name" value="Sc_DH/Rdtase_CS"/>
</dbReference>
<dbReference type="SUPFAM" id="SSF51735">
    <property type="entry name" value="NAD(P)-binding Rossmann-fold domains"/>
    <property type="match status" value="1"/>
</dbReference>
<dbReference type="EMBL" id="JBGBPQ010000005">
    <property type="protein sequence ID" value="KAL1523757.1"/>
    <property type="molecule type" value="Genomic_DNA"/>
</dbReference>
<dbReference type="InterPro" id="IPR036291">
    <property type="entry name" value="NAD(P)-bd_dom_sf"/>
</dbReference>
<feature type="domain" description="Ketoreductase" evidence="5">
    <location>
        <begin position="35"/>
        <end position="223"/>
    </location>
</feature>
<protein>
    <recommendedName>
        <fullName evidence="5">Ketoreductase domain-containing protein</fullName>
    </recommendedName>
</protein>
<dbReference type="Gene3D" id="3.40.50.720">
    <property type="entry name" value="NAD(P)-binding Rossmann-like Domain"/>
    <property type="match status" value="1"/>
</dbReference>
<evidence type="ECO:0000313" key="6">
    <source>
        <dbReference type="EMBL" id="KAL1523757.1"/>
    </source>
</evidence>
<dbReference type="SMART" id="SM00822">
    <property type="entry name" value="PKS_KR"/>
    <property type="match status" value="1"/>
</dbReference>